<dbReference type="AlphaFoldDB" id="A0AAU2UY89"/>
<keyword evidence="1" id="KW-1133">Transmembrane helix</keyword>
<organism evidence="2">
    <name type="scientific">Streptomyces sp. NBC_00003</name>
    <dbReference type="NCBI Taxonomy" id="2903608"/>
    <lineage>
        <taxon>Bacteria</taxon>
        <taxon>Bacillati</taxon>
        <taxon>Actinomycetota</taxon>
        <taxon>Actinomycetes</taxon>
        <taxon>Kitasatosporales</taxon>
        <taxon>Streptomycetaceae</taxon>
        <taxon>Streptomyces</taxon>
    </lineage>
</organism>
<keyword evidence="1" id="KW-0472">Membrane</keyword>
<keyword evidence="1" id="KW-0812">Transmembrane</keyword>
<dbReference type="EMBL" id="CP108318">
    <property type="protein sequence ID" value="WTW59908.1"/>
    <property type="molecule type" value="Genomic_DNA"/>
</dbReference>
<reference evidence="2" key="1">
    <citation type="submission" date="2022-10" db="EMBL/GenBank/DDBJ databases">
        <title>The complete genomes of actinobacterial strains from the NBC collection.</title>
        <authorList>
            <person name="Joergensen T.S."/>
            <person name="Alvarez Arevalo M."/>
            <person name="Sterndorff E.B."/>
            <person name="Faurdal D."/>
            <person name="Vuksanovic O."/>
            <person name="Mourched A.-S."/>
            <person name="Charusanti P."/>
            <person name="Shaw S."/>
            <person name="Blin K."/>
            <person name="Weber T."/>
        </authorList>
    </citation>
    <scope>NUCLEOTIDE SEQUENCE</scope>
    <source>
        <strain evidence="2">NBC_00003</strain>
    </source>
</reference>
<name>A0AAU2UY89_9ACTN</name>
<gene>
    <name evidence="2" type="ORF">OG549_04250</name>
</gene>
<protein>
    <submittedName>
        <fullName evidence="2">Uncharacterized protein</fullName>
    </submittedName>
</protein>
<sequence length="63" mass="6953">MLGVPVRHVVYSPGGVVGPILAARGDLMWWWAAGFQLAGIGLLTTTAVLTVRDPVLERRLWRR</sequence>
<accession>A0AAU2UY89</accession>
<feature type="transmembrane region" description="Helical" evidence="1">
    <location>
        <begin position="28"/>
        <end position="51"/>
    </location>
</feature>
<proteinExistence type="predicted"/>
<evidence type="ECO:0000256" key="1">
    <source>
        <dbReference type="SAM" id="Phobius"/>
    </source>
</evidence>
<evidence type="ECO:0000313" key="2">
    <source>
        <dbReference type="EMBL" id="WTW59908.1"/>
    </source>
</evidence>